<protein>
    <recommendedName>
        <fullName evidence="3">SpoVT-AbrB domain-containing protein</fullName>
    </recommendedName>
</protein>
<dbReference type="Proteomes" id="UP000076603">
    <property type="component" value="Unassembled WGS sequence"/>
</dbReference>
<gene>
    <name evidence="1" type="ORF">CLMAG_61710</name>
</gene>
<evidence type="ECO:0000313" key="2">
    <source>
        <dbReference type="Proteomes" id="UP000076603"/>
    </source>
</evidence>
<sequence length="65" mass="7620">MIEKILNVAITKCYGNADENSTRGKFNIPKKIINDMGLTEDDRTIVLRYDEEKKELLIKKHRKNL</sequence>
<organism evidence="1 2">
    <name type="scientific">Clostridium magnum DSM 2767</name>
    <dbReference type="NCBI Taxonomy" id="1121326"/>
    <lineage>
        <taxon>Bacteria</taxon>
        <taxon>Bacillati</taxon>
        <taxon>Bacillota</taxon>
        <taxon>Clostridia</taxon>
        <taxon>Eubacteriales</taxon>
        <taxon>Clostridiaceae</taxon>
        <taxon>Clostridium</taxon>
    </lineage>
</organism>
<evidence type="ECO:0008006" key="3">
    <source>
        <dbReference type="Google" id="ProtNLM"/>
    </source>
</evidence>
<dbReference type="RefSeq" id="WP_066630961.1">
    <property type="nucleotide sequence ID" value="NZ_FQXL01000014.1"/>
</dbReference>
<keyword evidence="2" id="KW-1185">Reference proteome</keyword>
<dbReference type="AlphaFoldDB" id="A0A161X3W8"/>
<accession>A0A161X3W8</accession>
<reference evidence="1 2" key="1">
    <citation type="submission" date="2016-04" db="EMBL/GenBank/DDBJ databases">
        <title>Genome sequence of Clostridium magnum DSM 2767.</title>
        <authorList>
            <person name="Poehlein A."/>
            <person name="Uhlig R."/>
            <person name="Fischer R."/>
            <person name="Bahl H."/>
            <person name="Daniel R."/>
        </authorList>
    </citation>
    <scope>NUCLEOTIDE SEQUENCE [LARGE SCALE GENOMIC DNA]</scope>
    <source>
        <strain evidence="1 2">DSM 2767</strain>
    </source>
</reference>
<dbReference type="EMBL" id="LWAE01000017">
    <property type="protein sequence ID" value="KZL88516.1"/>
    <property type="molecule type" value="Genomic_DNA"/>
</dbReference>
<dbReference type="STRING" id="1121326.CLMAG_61710"/>
<evidence type="ECO:0000313" key="1">
    <source>
        <dbReference type="EMBL" id="KZL88516.1"/>
    </source>
</evidence>
<comment type="caution">
    <text evidence="1">The sequence shown here is derived from an EMBL/GenBank/DDBJ whole genome shotgun (WGS) entry which is preliminary data.</text>
</comment>
<name>A0A161X3W8_9CLOT</name>
<dbReference type="PATRIC" id="fig|1121326.3.peg.6237"/>
<proteinExistence type="predicted"/>